<accession>A0A975QCP3</accession>
<proteinExistence type="predicted"/>
<dbReference type="RefSeq" id="WP_220566094.1">
    <property type="nucleotide sequence ID" value="NZ_CP074136.1"/>
</dbReference>
<organism evidence="1 2">
    <name type="scientific">Nocardiopsis changdeensis</name>
    <dbReference type="NCBI Taxonomy" id="2831969"/>
    <lineage>
        <taxon>Bacteria</taxon>
        <taxon>Bacillati</taxon>
        <taxon>Actinomycetota</taxon>
        <taxon>Actinomycetes</taxon>
        <taxon>Streptosporangiales</taxon>
        <taxon>Nocardiopsidaceae</taxon>
        <taxon>Nocardiopsis</taxon>
    </lineage>
</organism>
<name>A0A975QCP3_9ACTN</name>
<geneLocation type="plasmid" evidence="1 2">
    <name>unnamed4</name>
</geneLocation>
<gene>
    <name evidence="1" type="ORF">KGD84_32985</name>
</gene>
<dbReference type="Proteomes" id="UP000676079">
    <property type="component" value="Plasmid unnamed4"/>
</dbReference>
<evidence type="ECO:0000313" key="2">
    <source>
        <dbReference type="Proteomes" id="UP000676079"/>
    </source>
</evidence>
<protein>
    <submittedName>
        <fullName evidence="1">Uncharacterized protein</fullName>
    </submittedName>
</protein>
<evidence type="ECO:0000313" key="1">
    <source>
        <dbReference type="EMBL" id="QUX26515.1"/>
    </source>
</evidence>
<keyword evidence="2" id="KW-1185">Reference proteome</keyword>
<reference evidence="2" key="1">
    <citation type="submission" date="2021-05" db="EMBL/GenBank/DDBJ databases">
        <title>Direct Submission.</title>
        <authorList>
            <person name="Li K."/>
            <person name="Gao J."/>
        </authorList>
    </citation>
    <scope>NUCLEOTIDE SEQUENCE [LARGE SCALE GENOMIC DNA]</scope>
    <source>
        <strain evidence="2">Mg02</strain>
        <plasmid evidence="2">unnamed4</plasmid>
    </source>
</reference>
<keyword evidence="1" id="KW-0614">Plasmid</keyword>
<sequence>METVPIRMNGILVAAPVEGADQVPQDALPVEGYRDEDGDEEYYTEAEREERITVGYVWMLPDSPAEETGRDQWMAWSPVIGVVAPQTQEPGHPGRYFAREAVKAAYGLRYLDEELTAAVCAVVDAGSSAPVALQEHSEGLYALATYGSLVLKDPTGPAYTGHARYSPTPFAQRLVQAYRAVTG</sequence>
<dbReference type="EMBL" id="CP074136">
    <property type="protein sequence ID" value="QUX26515.1"/>
    <property type="molecule type" value="Genomic_DNA"/>
</dbReference>